<dbReference type="RefSeq" id="YP_009951642.1">
    <property type="nucleotide sequence ID" value="NC_051603.1"/>
</dbReference>
<dbReference type="GeneID" id="60323081"/>
<keyword evidence="2" id="KW-1185">Reference proteome</keyword>
<dbReference type="Proteomes" id="UP000502112">
    <property type="component" value="Segment"/>
</dbReference>
<dbReference type="KEGG" id="vg:60323081"/>
<sequence>MTRPSQAAPANGANPYLKRTGAVRVVQISTDRCGQLVLAFSQFKAHRNALSTESTDVFRLVSRVDSGAVSAGRVSPNAWCDAHIEKPVLPVLPHPVANSRRVIGGPRFDEALTGRN</sequence>
<evidence type="ECO:0000313" key="1">
    <source>
        <dbReference type="EMBL" id="QIG61613.1"/>
    </source>
</evidence>
<organism evidence="1 2">
    <name type="scientific">Mycobacterium phage Ximenita</name>
    <dbReference type="NCBI Taxonomy" id="2708633"/>
    <lineage>
        <taxon>Viruses</taxon>
        <taxon>Duplodnaviria</taxon>
        <taxon>Heunggongvirae</taxon>
        <taxon>Uroviricota</taxon>
        <taxon>Caudoviricetes</taxon>
        <taxon>Weiservirinae</taxon>
        <taxon>Unicornvirus</taxon>
        <taxon>Unicornvirus ximenita</taxon>
    </lineage>
</organism>
<accession>A0A6G6XSZ5</accession>
<proteinExistence type="predicted"/>
<reference evidence="1 2" key="1">
    <citation type="submission" date="2020-01" db="EMBL/GenBank/DDBJ databases">
        <authorList>
            <person name="Siegel J."/>
            <person name="Joseph G."/>
            <person name="McLean J."/>
            <person name="Kistle A.K."/>
            <person name="Garlena R.A."/>
            <person name="Russell D.A."/>
            <person name="Pope W.H."/>
            <person name="Jacobs-Sera D."/>
            <person name="Hatfull G.F."/>
        </authorList>
    </citation>
    <scope>NUCLEOTIDE SEQUENCE [LARGE SCALE GENOMIC DNA]</scope>
</reference>
<evidence type="ECO:0000313" key="2">
    <source>
        <dbReference type="Proteomes" id="UP000502112"/>
    </source>
</evidence>
<gene>
    <name evidence="1" type="primary">75</name>
    <name evidence="1" type="ORF">SEA_XIMENITA_75</name>
</gene>
<name>A0A6G6XSZ5_9CAUD</name>
<dbReference type="EMBL" id="MN945901">
    <property type="protein sequence ID" value="QIG61613.1"/>
    <property type="molecule type" value="Genomic_DNA"/>
</dbReference>
<protein>
    <submittedName>
        <fullName evidence="1">Uncharacterized protein</fullName>
    </submittedName>
</protein>